<organism evidence="2">
    <name type="scientific">Wolbachia endosymbiont of Aleurodicus floccissimus</name>
    <dbReference type="NCBI Taxonomy" id="2152762"/>
    <lineage>
        <taxon>Bacteria</taxon>
        <taxon>Pseudomonadati</taxon>
        <taxon>Pseudomonadota</taxon>
        <taxon>Alphaproteobacteria</taxon>
        <taxon>Rickettsiales</taxon>
        <taxon>Anaplasmataceae</taxon>
        <taxon>Wolbachieae</taxon>
        <taxon>Wolbachia</taxon>
    </lineage>
</organism>
<protein>
    <submittedName>
        <fullName evidence="2">Uncharacterized protein</fullName>
    </submittedName>
</protein>
<dbReference type="EMBL" id="OUNF01000397">
    <property type="protein sequence ID" value="SPP34443.1"/>
    <property type="molecule type" value="Genomic_DNA"/>
</dbReference>
<gene>
    <name evidence="2" type="ORF">WBAF_1457</name>
</gene>
<accession>A0A3B0JBE5</accession>
<reference evidence="2" key="1">
    <citation type="submission" date="2018-04" db="EMBL/GenBank/DDBJ databases">
        <authorList>
            <person name="Go L.Y."/>
            <person name="Mitchell J.A."/>
        </authorList>
    </citation>
    <scope>NUCLEOTIDE SEQUENCE</scope>
    <source>
        <strain evidence="2">WBAF</strain>
    </source>
</reference>
<evidence type="ECO:0000256" key="1">
    <source>
        <dbReference type="SAM" id="MobiDB-lite"/>
    </source>
</evidence>
<dbReference type="AlphaFoldDB" id="A0A3B0JBE5"/>
<name>A0A3B0JBE5_9RICK</name>
<feature type="region of interest" description="Disordered" evidence="1">
    <location>
        <begin position="1"/>
        <end position="20"/>
    </location>
</feature>
<sequence length="90" mass="10035">MNNLQVKLNEQSANKPASQQIKTKAGFNVKEIRQNFERRDSGYDSGYDSDTKVEQKLELGSKAPKSEIGSVSIEHGVIGGYRYKITDISL</sequence>
<proteinExistence type="predicted"/>
<evidence type="ECO:0000313" key="2">
    <source>
        <dbReference type="EMBL" id="SPP34443.1"/>
    </source>
</evidence>